<dbReference type="InterPro" id="IPR006667">
    <property type="entry name" value="SLC41_membr_dom"/>
</dbReference>
<keyword evidence="13" id="KW-1185">Reference proteome</keyword>
<name>A0A1Y1XL71_9FUNG</name>
<evidence type="ECO:0000256" key="6">
    <source>
        <dbReference type="ARBA" id="ARBA00022989"/>
    </source>
</evidence>
<gene>
    <name evidence="12" type="ORF">BCR32DRAFT_275302</name>
    <name evidence="11" type="ORF">BCR32DRAFT_288515</name>
</gene>
<evidence type="ECO:0000256" key="4">
    <source>
        <dbReference type="ARBA" id="ARBA00022692"/>
    </source>
</evidence>
<dbReference type="PANTHER" id="PTHR16228">
    <property type="entry name" value="DIVALENT CATION TRANSPORTER SOLUTE CARRIER FAMILY 41"/>
    <property type="match status" value="1"/>
</dbReference>
<feature type="transmembrane region" description="Helical" evidence="9">
    <location>
        <begin position="363"/>
        <end position="383"/>
    </location>
</feature>
<evidence type="ECO:0000313" key="12">
    <source>
        <dbReference type="EMBL" id="ORX86519.1"/>
    </source>
</evidence>
<feature type="transmembrane region" description="Helical" evidence="9">
    <location>
        <begin position="231"/>
        <end position="258"/>
    </location>
</feature>
<evidence type="ECO:0000256" key="8">
    <source>
        <dbReference type="ARBA" id="ARBA00023136"/>
    </source>
</evidence>
<dbReference type="SUPFAM" id="SSF161093">
    <property type="entry name" value="MgtE membrane domain-like"/>
    <property type="match status" value="2"/>
</dbReference>
<evidence type="ECO:0000256" key="5">
    <source>
        <dbReference type="ARBA" id="ARBA00022842"/>
    </source>
</evidence>
<keyword evidence="4 9" id="KW-0812">Transmembrane</keyword>
<keyword evidence="5" id="KW-0460">Magnesium</keyword>
<dbReference type="Proteomes" id="UP000193944">
    <property type="component" value="Unassembled WGS sequence"/>
</dbReference>
<dbReference type="GO" id="GO:0008324">
    <property type="term" value="F:monoatomic cation transmembrane transporter activity"/>
    <property type="evidence" value="ECO:0007669"/>
    <property type="project" value="InterPro"/>
</dbReference>
<evidence type="ECO:0000256" key="2">
    <source>
        <dbReference type="ARBA" id="ARBA00009749"/>
    </source>
</evidence>
<feature type="transmembrane region" description="Helical" evidence="9">
    <location>
        <begin position="429"/>
        <end position="451"/>
    </location>
</feature>
<dbReference type="STRING" id="1754192.A0A1Y1XL71"/>
<dbReference type="FunFam" id="1.10.357.20:FF:000001">
    <property type="entry name" value="Solute carrier family 41 member 2"/>
    <property type="match status" value="1"/>
</dbReference>
<dbReference type="EMBL" id="MCFG01000020">
    <property type="protein sequence ID" value="ORX86519.1"/>
    <property type="molecule type" value="Genomic_DNA"/>
</dbReference>
<reference evidence="12 13" key="1">
    <citation type="submission" date="2016-08" db="EMBL/GenBank/DDBJ databases">
        <title>A Parts List for Fungal Cellulosomes Revealed by Comparative Genomics.</title>
        <authorList>
            <consortium name="DOE Joint Genome Institute"/>
            <person name="Haitjema C.H."/>
            <person name="Gilmore S.P."/>
            <person name="Henske J.K."/>
            <person name="Solomon K.V."/>
            <person name="De Groot R."/>
            <person name="Kuo A."/>
            <person name="Mondo S.J."/>
            <person name="Salamov A.A."/>
            <person name="Labutti K."/>
            <person name="Zhao Z."/>
            <person name="Chiniquy J."/>
            <person name="Barry K."/>
            <person name="Brewer H.M."/>
            <person name="Purvine S.O."/>
            <person name="Wright A.T."/>
            <person name="Boxma B."/>
            <person name="Van Alen T."/>
            <person name="Hackstein J.H."/>
            <person name="Baker S.E."/>
            <person name="Grigoriev I.V."/>
            <person name="O'Malley M.A."/>
        </authorList>
    </citation>
    <scope>NUCLEOTIDE SEQUENCE [LARGE SCALE GENOMIC DNA]</scope>
    <source>
        <strain evidence="12 13">S4</strain>
    </source>
</reference>
<feature type="domain" description="SLC41A/MgtE integral membrane" evidence="10">
    <location>
        <begin position="365"/>
        <end position="485"/>
    </location>
</feature>
<keyword evidence="8 9" id="KW-0472">Membrane</keyword>
<dbReference type="AlphaFoldDB" id="A0A1Y1XL71"/>
<dbReference type="PANTHER" id="PTHR16228:SF7">
    <property type="entry name" value="SLC41A_MGTE INTEGRAL MEMBRANE DOMAIN-CONTAINING PROTEIN"/>
    <property type="match status" value="1"/>
</dbReference>
<feature type="domain" description="SLC41A/MgtE integral membrane" evidence="10">
    <location>
        <begin position="154"/>
        <end position="288"/>
    </location>
</feature>
<dbReference type="Gene3D" id="1.10.357.20">
    <property type="entry name" value="SLC41 divalent cation transporters, integral membrane domain"/>
    <property type="match status" value="2"/>
</dbReference>
<dbReference type="InterPro" id="IPR036739">
    <property type="entry name" value="SLC41_membr_dom_sf"/>
</dbReference>
<feature type="transmembrane region" description="Helical" evidence="9">
    <location>
        <begin position="117"/>
        <end position="138"/>
    </location>
</feature>
<feature type="transmembrane region" description="Helical" evidence="9">
    <location>
        <begin position="395"/>
        <end position="417"/>
    </location>
</feature>
<dbReference type="GO" id="GO:0005886">
    <property type="term" value="C:plasma membrane"/>
    <property type="evidence" value="ECO:0007669"/>
    <property type="project" value="TreeGrafter"/>
</dbReference>
<sequence length="505" mass="56437">MDHKYIELNDISTRNDANDITNYEEHFLLPDNHSVGSQDHEEISLTVKIPNEDDIHETSSVSEFTPVLSGTEGHSLLNKSNKDSLDIHISSPIQQNIKNKITFKSLFSLDFELTVEALPSLIISVIGLTISGWLLNIVMGWEVYENISELIVLIPILLNLKGNLEMNLASRLSTESNLGHLDTYEMGKQIIIGNMVVLQAQAFIVGSISGLFAWFMGGMSNGSFLALDKTIVLVISSIFSASICSFILGTMVSVIIIYSKKLRINPDNVATPLAASMGDLVTLLVLSVCGDILIRLKGTIFNDILLVLLFALIPYWCYLALKNKYVHDVLFAGWVPILSSLVITSIAGIVFEKYMDSYKGIAVIMPVLNGIAGNIGSLYVSRLSTDLHVGVVNNYIQTFITLFWIHLPTEWSFLILIEIFNLGDTNVNLLFIIVYTLMSVLLMTIILLFAHKATHWFWNHHFDPDNYCLPTLTALSDVLGTIFLVYQYYLLFLMGDKSNYIEPNH</sequence>
<evidence type="ECO:0000256" key="3">
    <source>
        <dbReference type="ARBA" id="ARBA00022448"/>
    </source>
</evidence>
<comment type="similarity">
    <text evidence="2">Belongs to the SLC41A transporter family.</text>
</comment>
<feature type="transmembrane region" description="Helical" evidence="9">
    <location>
        <begin position="333"/>
        <end position="351"/>
    </location>
</feature>
<feature type="transmembrane region" description="Helical" evidence="9">
    <location>
        <begin position="300"/>
        <end position="321"/>
    </location>
</feature>
<reference evidence="12 13" key="2">
    <citation type="submission" date="2016-08" db="EMBL/GenBank/DDBJ databases">
        <title>Pervasive Adenine N6-methylation of Active Genes in Fungi.</title>
        <authorList>
            <consortium name="DOE Joint Genome Institute"/>
            <person name="Mondo S.J."/>
            <person name="Dannebaum R.O."/>
            <person name="Kuo R.C."/>
            <person name="Labutti K."/>
            <person name="Haridas S."/>
            <person name="Kuo A."/>
            <person name="Salamov A."/>
            <person name="Ahrendt S.R."/>
            <person name="Lipzen A."/>
            <person name="Sullivan W."/>
            <person name="Andreopoulos W.B."/>
            <person name="Clum A."/>
            <person name="Lindquist E."/>
            <person name="Daum C."/>
            <person name="Ramamoorthy G.K."/>
            <person name="Gryganskyi A."/>
            <person name="Culley D."/>
            <person name="Magnuson J.K."/>
            <person name="James T.Y."/>
            <person name="O'Malley M.A."/>
            <person name="Stajich J.E."/>
            <person name="Spatafora J.W."/>
            <person name="Visel A."/>
            <person name="Grigoriev I.V."/>
        </authorList>
    </citation>
    <scope>NUCLEOTIDE SEQUENCE [LARGE SCALE GENOMIC DNA]</scope>
    <source>
        <strain evidence="12 13">S4</strain>
    </source>
</reference>
<dbReference type="OrthoDB" id="666972at2759"/>
<evidence type="ECO:0000256" key="7">
    <source>
        <dbReference type="ARBA" id="ARBA00023065"/>
    </source>
</evidence>
<dbReference type="Pfam" id="PF01769">
    <property type="entry name" value="MgtE"/>
    <property type="match status" value="2"/>
</dbReference>
<protein>
    <submittedName>
        <fullName evidence="12">MgtE-domain-containing protein</fullName>
    </submittedName>
</protein>
<evidence type="ECO:0000259" key="10">
    <source>
        <dbReference type="Pfam" id="PF01769"/>
    </source>
</evidence>
<evidence type="ECO:0000313" key="11">
    <source>
        <dbReference type="EMBL" id="ORX40381.1"/>
    </source>
</evidence>
<feature type="transmembrane region" description="Helical" evidence="9">
    <location>
        <begin position="471"/>
        <end position="491"/>
    </location>
</feature>
<keyword evidence="3" id="KW-0813">Transport</keyword>
<feature type="transmembrane region" description="Helical" evidence="9">
    <location>
        <begin position="190"/>
        <end position="219"/>
    </location>
</feature>
<keyword evidence="6 9" id="KW-1133">Transmembrane helix</keyword>
<evidence type="ECO:0000256" key="1">
    <source>
        <dbReference type="ARBA" id="ARBA00004141"/>
    </source>
</evidence>
<evidence type="ECO:0000313" key="13">
    <source>
        <dbReference type="Proteomes" id="UP000193944"/>
    </source>
</evidence>
<comment type="caution">
    <text evidence="12">The sequence shown here is derived from an EMBL/GenBank/DDBJ whole genome shotgun (WGS) entry which is preliminary data.</text>
</comment>
<keyword evidence="7" id="KW-0406">Ion transport</keyword>
<accession>A0A1Y1XL71</accession>
<evidence type="ECO:0000256" key="9">
    <source>
        <dbReference type="SAM" id="Phobius"/>
    </source>
</evidence>
<proteinExistence type="inferred from homology"/>
<dbReference type="InterPro" id="IPR045349">
    <property type="entry name" value="SLC41A1-3"/>
</dbReference>
<comment type="subcellular location">
    <subcellularLocation>
        <location evidence="1">Membrane</location>
        <topology evidence="1">Multi-pass membrane protein</topology>
    </subcellularLocation>
</comment>
<organism evidence="12 13">
    <name type="scientific">Anaeromyces robustus</name>
    <dbReference type="NCBI Taxonomy" id="1754192"/>
    <lineage>
        <taxon>Eukaryota</taxon>
        <taxon>Fungi</taxon>
        <taxon>Fungi incertae sedis</taxon>
        <taxon>Chytridiomycota</taxon>
        <taxon>Chytridiomycota incertae sedis</taxon>
        <taxon>Neocallimastigomycetes</taxon>
        <taxon>Neocallimastigales</taxon>
        <taxon>Neocallimastigaceae</taxon>
        <taxon>Anaeromyces</taxon>
    </lineage>
</organism>
<dbReference type="EMBL" id="MCFG01000878">
    <property type="protein sequence ID" value="ORX40381.1"/>
    <property type="molecule type" value="Genomic_DNA"/>
</dbReference>